<protein>
    <submittedName>
        <fullName evidence="1">Uncharacterized protein</fullName>
    </submittedName>
</protein>
<organism evidence="1">
    <name type="scientific">marine sediment metagenome</name>
    <dbReference type="NCBI Taxonomy" id="412755"/>
    <lineage>
        <taxon>unclassified sequences</taxon>
        <taxon>metagenomes</taxon>
        <taxon>ecological metagenomes</taxon>
    </lineage>
</organism>
<name>X1NEY7_9ZZZZ</name>
<dbReference type="AlphaFoldDB" id="X1NEY7"/>
<proteinExistence type="predicted"/>
<accession>X1NEY7</accession>
<comment type="caution">
    <text evidence="1">The sequence shown here is derived from an EMBL/GenBank/DDBJ whole genome shotgun (WGS) entry which is preliminary data.</text>
</comment>
<dbReference type="EMBL" id="BARV01025270">
    <property type="protein sequence ID" value="GAI42582.1"/>
    <property type="molecule type" value="Genomic_DNA"/>
</dbReference>
<evidence type="ECO:0000313" key="1">
    <source>
        <dbReference type="EMBL" id="GAI42582.1"/>
    </source>
</evidence>
<gene>
    <name evidence="1" type="ORF">S06H3_41077</name>
</gene>
<feature type="non-terminal residue" evidence="1">
    <location>
        <position position="1"/>
    </location>
</feature>
<sequence length="36" mass="4022">YYGTNIALEGVIGNKTGQLKLFKGGGNYEYRRVNKV</sequence>
<reference evidence="1" key="1">
    <citation type="journal article" date="2014" name="Front. Microbiol.">
        <title>High frequency of phylogenetically diverse reductive dehalogenase-homologous genes in deep subseafloor sedimentary metagenomes.</title>
        <authorList>
            <person name="Kawai M."/>
            <person name="Futagami T."/>
            <person name="Toyoda A."/>
            <person name="Takaki Y."/>
            <person name="Nishi S."/>
            <person name="Hori S."/>
            <person name="Arai W."/>
            <person name="Tsubouchi T."/>
            <person name="Morono Y."/>
            <person name="Uchiyama I."/>
            <person name="Ito T."/>
            <person name="Fujiyama A."/>
            <person name="Inagaki F."/>
            <person name="Takami H."/>
        </authorList>
    </citation>
    <scope>NUCLEOTIDE SEQUENCE</scope>
    <source>
        <strain evidence="1">Expedition CK06-06</strain>
    </source>
</reference>